<keyword evidence="5" id="KW-1185">Reference proteome</keyword>
<keyword evidence="2" id="KW-0804">Transcription</keyword>
<evidence type="ECO:0000256" key="2">
    <source>
        <dbReference type="ARBA" id="ARBA00023163"/>
    </source>
</evidence>
<dbReference type="InterPro" id="IPR029062">
    <property type="entry name" value="Class_I_gatase-like"/>
</dbReference>
<evidence type="ECO:0000313" key="5">
    <source>
        <dbReference type="Proteomes" id="UP001596380"/>
    </source>
</evidence>
<dbReference type="Pfam" id="PF01965">
    <property type="entry name" value="DJ-1_PfpI"/>
    <property type="match status" value="1"/>
</dbReference>
<keyword evidence="1" id="KW-0805">Transcription regulation</keyword>
<evidence type="ECO:0000256" key="1">
    <source>
        <dbReference type="ARBA" id="ARBA00023015"/>
    </source>
</evidence>
<gene>
    <name evidence="4" type="ORF">ACFQKB_02575</name>
</gene>
<dbReference type="SUPFAM" id="SSF46689">
    <property type="entry name" value="Homeodomain-like"/>
    <property type="match status" value="2"/>
</dbReference>
<dbReference type="SMART" id="SM00342">
    <property type="entry name" value="HTH_ARAC"/>
    <property type="match status" value="1"/>
</dbReference>
<dbReference type="PANTHER" id="PTHR43130:SF3">
    <property type="entry name" value="HTH-TYPE TRANSCRIPTIONAL REGULATOR RV1931C"/>
    <property type="match status" value="1"/>
</dbReference>
<dbReference type="CDD" id="cd03137">
    <property type="entry name" value="GATase1_AraC_1"/>
    <property type="match status" value="1"/>
</dbReference>
<organism evidence="4 5">
    <name type="scientific">Actinomadura yumaensis</name>
    <dbReference type="NCBI Taxonomy" id="111807"/>
    <lineage>
        <taxon>Bacteria</taxon>
        <taxon>Bacillati</taxon>
        <taxon>Actinomycetota</taxon>
        <taxon>Actinomycetes</taxon>
        <taxon>Streptosporangiales</taxon>
        <taxon>Thermomonosporaceae</taxon>
        <taxon>Actinomadura</taxon>
    </lineage>
</organism>
<feature type="domain" description="HTH araC/xylS-type" evidence="3">
    <location>
        <begin position="219"/>
        <end position="317"/>
    </location>
</feature>
<accession>A0ABW2CAM8</accession>
<dbReference type="Gene3D" id="3.40.50.880">
    <property type="match status" value="1"/>
</dbReference>
<dbReference type="InterPro" id="IPR018060">
    <property type="entry name" value="HTH_AraC"/>
</dbReference>
<dbReference type="InterPro" id="IPR052158">
    <property type="entry name" value="INH-QAR"/>
</dbReference>
<dbReference type="PROSITE" id="PS01124">
    <property type="entry name" value="HTH_ARAC_FAMILY_2"/>
    <property type="match status" value="1"/>
</dbReference>
<reference evidence="5" key="1">
    <citation type="journal article" date="2019" name="Int. J. Syst. Evol. Microbiol.">
        <title>The Global Catalogue of Microorganisms (GCM) 10K type strain sequencing project: providing services to taxonomists for standard genome sequencing and annotation.</title>
        <authorList>
            <consortium name="The Broad Institute Genomics Platform"/>
            <consortium name="The Broad Institute Genome Sequencing Center for Infectious Disease"/>
            <person name="Wu L."/>
            <person name="Ma J."/>
        </authorList>
    </citation>
    <scope>NUCLEOTIDE SEQUENCE [LARGE SCALE GENOMIC DNA]</scope>
    <source>
        <strain evidence="5">JCM 3369</strain>
    </source>
</reference>
<dbReference type="InterPro" id="IPR002818">
    <property type="entry name" value="DJ-1/PfpI"/>
</dbReference>
<dbReference type="EMBL" id="JBHSXS010000001">
    <property type="protein sequence ID" value="MFC6878644.1"/>
    <property type="molecule type" value="Genomic_DNA"/>
</dbReference>
<protein>
    <submittedName>
        <fullName evidence="4">GlxA family transcriptional regulator</fullName>
    </submittedName>
</protein>
<sequence length="326" mass="34541">MERHRVVVLALDGVIPFELGIPSRIFGSARDGAGEPLYEVVTCTLDGRPVRTAADFAIAADRDASALASADTVVIPAPARFEALIPDGAPAAPLAEALALVRPGARLVSICVASYVLAAAGLLDGLAATTHWQHAEHFQRTFPEIRVDPDVLFVQDGRVYTSAGAAAGVDLCLHLVRADHGSALANRVARACVVPPWRDGGQAQYVERPVPEPAAASTGPTRAWALRHLDRPLTLAELAGHAGLSVRTFSRRFRDEAGTSPGAWLIRQRVEAARQLLETSDLTVDQIARRTGFGTGASLRQHLHAVLGVSPSSYRRAFRGGVLAGS</sequence>
<dbReference type="Gene3D" id="1.10.10.60">
    <property type="entry name" value="Homeodomain-like"/>
    <property type="match status" value="1"/>
</dbReference>
<dbReference type="InterPro" id="IPR009057">
    <property type="entry name" value="Homeodomain-like_sf"/>
</dbReference>
<comment type="caution">
    <text evidence="4">The sequence shown here is derived from an EMBL/GenBank/DDBJ whole genome shotgun (WGS) entry which is preliminary data.</text>
</comment>
<dbReference type="Proteomes" id="UP001596380">
    <property type="component" value="Unassembled WGS sequence"/>
</dbReference>
<dbReference type="RefSeq" id="WP_241682799.1">
    <property type="nucleotide sequence ID" value="NZ_JBHSXE010000001.1"/>
</dbReference>
<name>A0ABW2CAM8_9ACTN</name>
<evidence type="ECO:0000313" key="4">
    <source>
        <dbReference type="EMBL" id="MFC6878644.1"/>
    </source>
</evidence>
<evidence type="ECO:0000259" key="3">
    <source>
        <dbReference type="PROSITE" id="PS01124"/>
    </source>
</evidence>
<dbReference type="PANTHER" id="PTHR43130">
    <property type="entry name" value="ARAC-FAMILY TRANSCRIPTIONAL REGULATOR"/>
    <property type="match status" value="1"/>
</dbReference>
<dbReference type="Pfam" id="PF12833">
    <property type="entry name" value="HTH_18"/>
    <property type="match status" value="1"/>
</dbReference>
<proteinExistence type="predicted"/>
<dbReference type="SUPFAM" id="SSF52317">
    <property type="entry name" value="Class I glutamine amidotransferase-like"/>
    <property type="match status" value="1"/>
</dbReference>